<feature type="domain" description="FecR protein" evidence="2">
    <location>
        <begin position="135"/>
        <end position="228"/>
    </location>
</feature>
<sequence length="348" mass="39698">MKKESIAHKYVHYKESDFLADSYFQEWVYQPSADHETFWQKVIKALPQQKETIENARLYLKSISFVAHTPTDEEVERTWEKHLQLLQTLPAPSDKVHFLSRRTLFRAAAVLTGIIVITGAWLIFRHGGKEQIVASTAFGEIKQVRLPDGSQVDLNANSKITYSEHWEKGSNREVWLEGEGLFSVRPVNNSEKFLVHIKDLTVTVLGTVFDIRQRRSKTEVVLQSGKIKLSFANGNEQDIIMTPGQIVSYNDVEKKSFTTSTSPEKFSAWKNQRLILQDPKVSEILTYLEDTFGKKIIMEDPALSNRTVNGPILISSLDDALFVLSTVLNTEVVKRDSTTIIMRPRSSR</sequence>
<dbReference type="RefSeq" id="WP_247814416.1">
    <property type="nucleotide sequence ID" value="NZ_CP095855.1"/>
</dbReference>
<accession>A0ABY4IB63</accession>
<keyword evidence="1" id="KW-0812">Transmembrane</keyword>
<organism evidence="4 5">
    <name type="scientific">Chitinophaga filiformis</name>
    <name type="common">Myxococcus filiformis</name>
    <name type="synonym">Flexibacter filiformis</name>
    <dbReference type="NCBI Taxonomy" id="104663"/>
    <lineage>
        <taxon>Bacteria</taxon>
        <taxon>Pseudomonadati</taxon>
        <taxon>Bacteroidota</taxon>
        <taxon>Chitinophagia</taxon>
        <taxon>Chitinophagales</taxon>
        <taxon>Chitinophagaceae</taxon>
        <taxon>Chitinophaga</taxon>
    </lineage>
</organism>
<dbReference type="InterPro" id="IPR012373">
    <property type="entry name" value="Ferrdict_sens_TM"/>
</dbReference>
<dbReference type="Gene3D" id="2.60.120.1440">
    <property type="match status" value="1"/>
</dbReference>
<name>A0ABY4IB63_CHIFI</name>
<protein>
    <submittedName>
        <fullName evidence="4">FecR domain-containing protein</fullName>
    </submittedName>
</protein>
<dbReference type="InterPro" id="IPR032508">
    <property type="entry name" value="FecR_C"/>
</dbReference>
<dbReference type="InterPro" id="IPR006860">
    <property type="entry name" value="FecR"/>
</dbReference>
<dbReference type="Proteomes" id="UP000830198">
    <property type="component" value="Chromosome"/>
</dbReference>
<reference evidence="4 5" key="1">
    <citation type="submission" date="2022-04" db="EMBL/GenBank/DDBJ databases">
        <title>The arsenic-methylating capacity of Chitinophaga filiformis YT5 during chitin decomposition.</title>
        <authorList>
            <person name="Chen G."/>
            <person name="Liang Y."/>
        </authorList>
    </citation>
    <scope>NUCLEOTIDE SEQUENCE [LARGE SCALE GENOMIC DNA]</scope>
    <source>
        <strain evidence="4 5">YT5</strain>
    </source>
</reference>
<feature type="transmembrane region" description="Helical" evidence="1">
    <location>
        <begin position="104"/>
        <end position="124"/>
    </location>
</feature>
<dbReference type="Pfam" id="PF04773">
    <property type="entry name" value="FecR"/>
    <property type="match status" value="1"/>
</dbReference>
<feature type="domain" description="Protein FecR C-terminal" evidence="3">
    <location>
        <begin position="274"/>
        <end position="338"/>
    </location>
</feature>
<evidence type="ECO:0000313" key="4">
    <source>
        <dbReference type="EMBL" id="UPK72293.1"/>
    </source>
</evidence>
<dbReference type="PANTHER" id="PTHR30273:SF2">
    <property type="entry name" value="PROTEIN FECR"/>
    <property type="match status" value="1"/>
</dbReference>
<evidence type="ECO:0000313" key="5">
    <source>
        <dbReference type="Proteomes" id="UP000830198"/>
    </source>
</evidence>
<dbReference type="Gene3D" id="3.55.50.30">
    <property type="match status" value="1"/>
</dbReference>
<keyword evidence="1" id="KW-1133">Transmembrane helix</keyword>
<evidence type="ECO:0000259" key="3">
    <source>
        <dbReference type="Pfam" id="PF16344"/>
    </source>
</evidence>
<keyword evidence="1" id="KW-0472">Membrane</keyword>
<dbReference type="Pfam" id="PF16344">
    <property type="entry name" value="FecR_C"/>
    <property type="match status" value="1"/>
</dbReference>
<evidence type="ECO:0000259" key="2">
    <source>
        <dbReference type="Pfam" id="PF04773"/>
    </source>
</evidence>
<gene>
    <name evidence="4" type="ORF">MYF79_13445</name>
</gene>
<evidence type="ECO:0000256" key="1">
    <source>
        <dbReference type="SAM" id="Phobius"/>
    </source>
</evidence>
<dbReference type="EMBL" id="CP095855">
    <property type="protein sequence ID" value="UPK72293.1"/>
    <property type="molecule type" value="Genomic_DNA"/>
</dbReference>
<keyword evidence="5" id="KW-1185">Reference proteome</keyword>
<dbReference type="PANTHER" id="PTHR30273">
    <property type="entry name" value="PERIPLASMIC SIGNAL SENSOR AND SIGMA FACTOR ACTIVATOR FECR-RELATED"/>
    <property type="match status" value="1"/>
</dbReference>
<proteinExistence type="predicted"/>